<dbReference type="Proteomes" id="UP000265520">
    <property type="component" value="Unassembled WGS sequence"/>
</dbReference>
<comment type="caution">
    <text evidence="1">The sequence shown here is derived from an EMBL/GenBank/DDBJ whole genome shotgun (WGS) entry which is preliminary data.</text>
</comment>
<dbReference type="AlphaFoldDB" id="A0A392TPU8"/>
<dbReference type="EMBL" id="LXQA010628012">
    <property type="protein sequence ID" value="MCI62928.1"/>
    <property type="molecule type" value="Genomic_DNA"/>
</dbReference>
<evidence type="ECO:0000313" key="1">
    <source>
        <dbReference type="EMBL" id="MCI62928.1"/>
    </source>
</evidence>
<sequence>CLAQLDHPGHVELNLHHNKLSVVMQVILSSTLSSTMQVVQTSD</sequence>
<organism evidence="1 2">
    <name type="scientific">Trifolium medium</name>
    <dbReference type="NCBI Taxonomy" id="97028"/>
    <lineage>
        <taxon>Eukaryota</taxon>
        <taxon>Viridiplantae</taxon>
        <taxon>Streptophyta</taxon>
        <taxon>Embryophyta</taxon>
        <taxon>Tracheophyta</taxon>
        <taxon>Spermatophyta</taxon>
        <taxon>Magnoliopsida</taxon>
        <taxon>eudicotyledons</taxon>
        <taxon>Gunneridae</taxon>
        <taxon>Pentapetalae</taxon>
        <taxon>rosids</taxon>
        <taxon>fabids</taxon>
        <taxon>Fabales</taxon>
        <taxon>Fabaceae</taxon>
        <taxon>Papilionoideae</taxon>
        <taxon>50 kb inversion clade</taxon>
        <taxon>NPAAA clade</taxon>
        <taxon>Hologalegina</taxon>
        <taxon>IRL clade</taxon>
        <taxon>Trifolieae</taxon>
        <taxon>Trifolium</taxon>
    </lineage>
</organism>
<accession>A0A392TPU8</accession>
<name>A0A392TPU8_9FABA</name>
<feature type="non-terminal residue" evidence="1">
    <location>
        <position position="1"/>
    </location>
</feature>
<proteinExistence type="predicted"/>
<evidence type="ECO:0000313" key="2">
    <source>
        <dbReference type="Proteomes" id="UP000265520"/>
    </source>
</evidence>
<keyword evidence="2" id="KW-1185">Reference proteome</keyword>
<reference evidence="1 2" key="1">
    <citation type="journal article" date="2018" name="Front. Plant Sci.">
        <title>Red Clover (Trifolium pratense) and Zigzag Clover (T. medium) - A Picture of Genomic Similarities and Differences.</title>
        <authorList>
            <person name="Dluhosova J."/>
            <person name="Istvanek J."/>
            <person name="Nedelnik J."/>
            <person name="Repkova J."/>
        </authorList>
    </citation>
    <scope>NUCLEOTIDE SEQUENCE [LARGE SCALE GENOMIC DNA]</scope>
    <source>
        <strain evidence="2">cv. 10/8</strain>
        <tissue evidence="1">Leaf</tissue>
    </source>
</reference>
<protein>
    <submittedName>
        <fullName evidence="1">Uncharacterized protein</fullName>
    </submittedName>
</protein>